<dbReference type="InterPro" id="IPR002347">
    <property type="entry name" value="SDR_fam"/>
</dbReference>
<sequence>MGRLTGKVAVVTGSSSGIGKAVALRYGAEGARVVVAARRLGLCEQVVKQISAAGGEAWAIQTDVADEQQVERLIAETVARYGRLDVLVNNAGLIAGGRRLAETSTQDFDAVMNVNLRGTFFCCRAGFTQMRQQGGGTIINVSSVAGVQAWAGTGPYSASKHGVMALTKALADEGRAHNIKVTAICPGGVADELVDAAPEEILRSEKIDPFDIAEAAVYLATLGKHTVVHQIVIDRLGADW</sequence>
<evidence type="ECO:0000256" key="1">
    <source>
        <dbReference type="ARBA" id="ARBA00006484"/>
    </source>
</evidence>
<dbReference type="RefSeq" id="WP_121987681.1">
    <property type="nucleotide sequence ID" value="NZ_OUNR01000001.1"/>
</dbReference>
<dbReference type="CDD" id="cd05233">
    <property type="entry name" value="SDR_c"/>
    <property type="match status" value="1"/>
</dbReference>
<dbReference type="Gene3D" id="3.40.50.720">
    <property type="entry name" value="NAD(P)-binding Rossmann-like Domain"/>
    <property type="match status" value="1"/>
</dbReference>
<dbReference type="PRINTS" id="PR00080">
    <property type="entry name" value="SDRFAMILY"/>
</dbReference>
<dbReference type="InterPro" id="IPR057326">
    <property type="entry name" value="KR_dom"/>
</dbReference>
<evidence type="ECO:0000259" key="3">
    <source>
        <dbReference type="SMART" id="SM00822"/>
    </source>
</evidence>
<gene>
    <name evidence="4" type="primary">fabG</name>
    <name evidence="4" type="ORF">NITLEN_10179</name>
</gene>
<name>A0A330L1K1_9BACT</name>
<dbReference type="SMART" id="SM00822">
    <property type="entry name" value="PKS_KR"/>
    <property type="match status" value="1"/>
</dbReference>
<dbReference type="SUPFAM" id="SSF51735">
    <property type="entry name" value="NAD(P)-binding Rossmann-fold domains"/>
    <property type="match status" value="1"/>
</dbReference>
<evidence type="ECO:0000256" key="2">
    <source>
        <dbReference type="RuleBase" id="RU000363"/>
    </source>
</evidence>
<dbReference type="InterPro" id="IPR036291">
    <property type="entry name" value="NAD(P)-bd_dom_sf"/>
</dbReference>
<reference evidence="5" key="1">
    <citation type="submission" date="2018-04" db="EMBL/GenBank/DDBJ databases">
        <authorList>
            <person name="Lucker S."/>
            <person name="Sakoula D."/>
        </authorList>
    </citation>
    <scope>NUCLEOTIDE SEQUENCE [LARGE SCALE GENOMIC DNA]</scope>
</reference>
<protein>
    <submittedName>
        <fullName evidence="4">3-oxoacyl-(Acyl-carrier-protein) reductase 1</fullName>
        <ecNumber evidence="4">1.1.1.100</ecNumber>
    </submittedName>
</protein>
<dbReference type="AlphaFoldDB" id="A0A330L1K1"/>
<dbReference type="GO" id="GO:0004316">
    <property type="term" value="F:3-oxoacyl-[acyl-carrier-protein] reductase (NADPH) activity"/>
    <property type="evidence" value="ECO:0007669"/>
    <property type="project" value="UniProtKB-EC"/>
</dbReference>
<evidence type="ECO:0000313" key="5">
    <source>
        <dbReference type="Proteomes" id="UP000248168"/>
    </source>
</evidence>
<accession>A0A330L1K1</accession>
<organism evidence="4 5">
    <name type="scientific">Nitrospira lenta</name>
    <dbReference type="NCBI Taxonomy" id="1436998"/>
    <lineage>
        <taxon>Bacteria</taxon>
        <taxon>Pseudomonadati</taxon>
        <taxon>Nitrospirota</taxon>
        <taxon>Nitrospiria</taxon>
        <taxon>Nitrospirales</taxon>
        <taxon>Nitrospiraceae</taxon>
        <taxon>Nitrospira</taxon>
    </lineage>
</organism>
<dbReference type="PRINTS" id="PR00081">
    <property type="entry name" value="GDHRDH"/>
</dbReference>
<dbReference type="PANTHER" id="PTHR42760">
    <property type="entry name" value="SHORT-CHAIN DEHYDROGENASES/REDUCTASES FAMILY MEMBER"/>
    <property type="match status" value="1"/>
</dbReference>
<dbReference type="InParanoid" id="A0A330L1K1"/>
<dbReference type="InterPro" id="IPR020904">
    <property type="entry name" value="Sc_DH/Rdtase_CS"/>
</dbReference>
<dbReference type="EMBL" id="OUNR01000001">
    <property type="protein sequence ID" value="SPP63093.1"/>
    <property type="molecule type" value="Genomic_DNA"/>
</dbReference>
<dbReference type="Pfam" id="PF00106">
    <property type="entry name" value="adh_short"/>
    <property type="match status" value="1"/>
</dbReference>
<feature type="domain" description="Ketoreductase" evidence="3">
    <location>
        <begin position="7"/>
        <end position="193"/>
    </location>
</feature>
<evidence type="ECO:0000313" key="4">
    <source>
        <dbReference type="EMBL" id="SPP63093.1"/>
    </source>
</evidence>
<dbReference type="Proteomes" id="UP000248168">
    <property type="component" value="Unassembled WGS sequence"/>
</dbReference>
<proteinExistence type="inferred from homology"/>
<dbReference type="EC" id="1.1.1.100" evidence="4"/>
<dbReference type="OrthoDB" id="9775296at2"/>
<dbReference type="PROSITE" id="PS00061">
    <property type="entry name" value="ADH_SHORT"/>
    <property type="match status" value="1"/>
</dbReference>
<dbReference type="FunFam" id="3.40.50.720:FF:000084">
    <property type="entry name" value="Short-chain dehydrogenase reductase"/>
    <property type="match status" value="1"/>
</dbReference>
<keyword evidence="4" id="KW-0560">Oxidoreductase</keyword>
<comment type="similarity">
    <text evidence="1 2">Belongs to the short-chain dehydrogenases/reductases (SDR) family.</text>
</comment>
<keyword evidence="5" id="KW-1185">Reference proteome</keyword>